<dbReference type="GO" id="GO:0016787">
    <property type="term" value="F:hydrolase activity"/>
    <property type="evidence" value="ECO:0007669"/>
    <property type="project" value="UniProtKB-KW"/>
</dbReference>
<dbReference type="Proteomes" id="UP000533637">
    <property type="component" value="Unassembled WGS sequence"/>
</dbReference>
<feature type="domain" description="PIN" evidence="8">
    <location>
        <begin position="6"/>
        <end position="126"/>
    </location>
</feature>
<keyword evidence="5 9" id="KW-0378">Hydrolase</keyword>
<dbReference type="RefSeq" id="WP_229801106.1">
    <property type="nucleotide sequence ID" value="NZ_BMPB01000011.1"/>
</dbReference>
<dbReference type="EMBL" id="JACHOC010000008">
    <property type="protein sequence ID" value="MBB4623941.1"/>
    <property type="molecule type" value="Genomic_DNA"/>
</dbReference>
<evidence type="ECO:0000256" key="2">
    <source>
        <dbReference type="ARBA" id="ARBA00022649"/>
    </source>
</evidence>
<evidence type="ECO:0000259" key="8">
    <source>
        <dbReference type="Pfam" id="PF01850"/>
    </source>
</evidence>
<organism evidence="9 10">
    <name type="scientific">Parabacteroides faecis</name>
    <dbReference type="NCBI Taxonomy" id="1217282"/>
    <lineage>
        <taxon>Bacteria</taxon>
        <taxon>Pseudomonadati</taxon>
        <taxon>Bacteroidota</taxon>
        <taxon>Bacteroidia</taxon>
        <taxon>Bacteroidales</taxon>
        <taxon>Tannerellaceae</taxon>
        <taxon>Parabacteroides</taxon>
    </lineage>
</organism>
<dbReference type="SUPFAM" id="SSF88723">
    <property type="entry name" value="PIN domain-like"/>
    <property type="match status" value="1"/>
</dbReference>
<dbReference type="CDD" id="cd18743">
    <property type="entry name" value="PIN_VapC4-5_FitB-like"/>
    <property type="match status" value="1"/>
</dbReference>
<keyword evidence="2" id="KW-1277">Toxin-antitoxin system</keyword>
<evidence type="ECO:0000256" key="5">
    <source>
        <dbReference type="ARBA" id="ARBA00022801"/>
    </source>
</evidence>
<protein>
    <submittedName>
        <fullName evidence="9">tRNA(fMet)-specific endonuclease VapC</fullName>
        <ecNumber evidence="9">3.1.-.-</ecNumber>
    </submittedName>
</protein>
<dbReference type="InterPro" id="IPR002716">
    <property type="entry name" value="PIN_dom"/>
</dbReference>
<keyword evidence="9" id="KW-0255">Endonuclease</keyword>
<sequence>MMKAQYLLDTNICVFLFRGKYDINKKISQVGWNNCCISEVTVAELKYGVECCSNPLANETILKAFLEKITIIPFATAIDRYAEEKAKLRKAGKLVDDFDLFIACTASANNLVMVTDNEKHFDRISKLTVINWIER</sequence>
<name>A0ABR6KR03_9BACT</name>
<dbReference type="PANTHER" id="PTHR33653">
    <property type="entry name" value="RIBONUCLEASE VAPC2"/>
    <property type="match status" value="1"/>
</dbReference>
<dbReference type="Pfam" id="PF01850">
    <property type="entry name" value="PIN"/>
    <property type="match status" value="1"/>
</dbReference>
<reference evidence="9 10" key="1">
    <citation type="submission" date="2020-08" db="EMBL/GenBank/DDBJ databases">
        <title>Genomic Encyclopedia of Type Strains, Phase IV (KMG-IV): sequencing the most valuable type-strain genomes for metagenomic binning, comparative biology and taxonomic classification.</title>
        <authorList>
            <person name="Goeker M."/>
        </authorList>
    </citation>
    <scope>NUCLEOTIDE SEQUENCE [LARGE SCALE GENOMIC DNA]</scope>
    <source>
        <strain evidence="9 10">DSM 102983</strain>
    </source>
</reference>
<keyword evidence="10" id="KW-1185">Reference proteome</keyword>
<keyword evidence="4" id="KW-0479">Metal-binding</keyword>
<evidence type="ECO:0000256" key="7">
    <source>
        <dbReference type="ARBA" id="ARBA00038093"/>
    </source>
</evidence>
<evidence type="ECO:0000313" key="9">
    <source>
        <dbReference type="EMBL" id="MBB4623941.1"/>
    </source>
</evidence>
<gene>
    <name evidence="9" type="ORF">GGQ57_003865</name>
</gene>
<evidence type="ECO:0000256" key="1">
    <source>
        <dbReference type="ARBA" id="ARBA00001946"/>
    </source>
</evidence>
<dbReference type="EC" id="3.1.-.-" evidence="9"/>
<keyword evidence="3" id="KW-0540">Nuclease</keyword>
<dbReference type="PANTHER" id="PTHR33653:SF1">
    <property type="entry name" value="RIBONUCLEASE VAPC2"/>
    <property type="match status" value="1"/>
</dbReference>
<comment type="caution">
    <text evidence="9">The sequence shown here is derived from an EMBL/GenBank/DDBJ whole genome shotgun (WGS) entry which is preliminary data.</text>
</comment>
<evidence type="ECO:0000313" key="10">
    <source>
        <dbReference type="Proteomes" id="UP000533637"/>
    </source>
</evidence>
<comment type="similarity">
    <text evidence="7">Belongs to the PINc/VapC protein family.</text>
</comment>
<proteinExistence type="inferred from homology"/>
<dbReference type="InterPro" id="IPR050556">
    <property type="entry name" value="Type_II_TA_system_RNase"/>
</dbReference>
<keyword evidence="6" id="KW-0460">Magnesium</keyword>
<evidence type="ECO:0000256" key="4">
    <source>
        <dbReference type="ARBA" id="ARBA00022723"/>
    </source>
</evidence>
<comment type="cofactor">
    <cofactor evidence="1">
        <name>Mg(2+)</name>
        <dbReference type="ChEBI" id="CHEBI:18420"/>
    </cofactor>
</comment>
<accession>A0ABR6KR03</accession>
<dbReference type="InterPro" id="IPR029060">
    <property type="entry name" value="PIN-like_dom_sf"/>
</dbReference>
<dbReference type="Gene3D" id="3.40.50.1010">
    <property type="entry name" value="5'-nuclease"/>
    <property type="match status" value="1"/>
</dbReference>
<dbReference type="GO" id="GO:0004519">
    <property type="term" value="F:endonuclease activity"/>
    <property type="evidence" value="ECO:0007669"/>
    <property type="project" value="UniProtKB-KW"/>
</dbReference>
<evidence type="ECO:0000256" key="3">
    <source>
        <dbReference type="ARBA" id="ARBA00022722"/>
    </source>
</evidence>
<evidence type="ECO:0000256" key="6">
    <source>
        <dbReference type="ARBA" id="ARBA00022842"/>
    </source>
</evidence>